<comment type="caution">
    <text evidence="1">The sequence shown here is derived from an EMBL/GenBank/DDBJ whole genome shotgun (WGS) entry which is preliminary data.</text>
</comment>
<gene>
    <name evidence="1" type="ORF">OIU83_09200</name>
</gene>
<dbReference type="EMBL" id="JAOZEW010000008">
    <property type="protein sequence ID" value="MCV9927827.1"/>
    <property type="molecule type" value="Genomic_DNA"/>
</dbReference>
<sequence length="43" mass="4808">MVLKFSRKASGYLSDKKKMVKGNYTIYPEKAAAGLWTNPTALE</sequence>
<evidence type="ECO:0000313" key="1">
    <source>
        <dbReference type="EMBL" id="MCV9927827.1"/>
    </source>
</evidence>
<evidence type="ECO:0000313" key="2">
    <source>
        <dbReference type="Proteomes" id="UP001151079"/>
    </source>
</evidence>
<keyword evidence="2" id="KW-1185">Reference proteome</keyword>
<proteinExistence type="predicted"/>
<dbReference type="AlphaFoldDB" id="A0A9X2ZFV4"/>
<name>A0A9X2ZFV4_9FLAO</name>
<dbReference type="RefSeq" id="WP_264205958.1">
    <property type="nucleotide sequence ID" value="NZ_JAOZEW010000008.1"/>
</dbReference>
<organism evidence="1 2">
    <name type="scientific">Flavobacterium shii</name>
    <dbReference type="NCBI Taxonomy" id="2987687"/>
    <lineage>
        <taxon>Bacteria</taxon>
        <taxon>Pseudomonadati</taxon>
        <taxon>Bacteroidota</taxon>
        <taxon>Flavobacteriia</taxon>
        <taxon>Flavobacteriales</taxon>
        <taxon>Flavobacteriaceae</taxon>
        <taxon>Flavobacterium</taxon>
    </lineage>
</organism>
<protein>
    <submittedName>
        <fullName evidence="1">Uncharacterized protein</fullName>
    </submittedName>
</protein>
<dbReference type="Proteomes" id="UP001151079">
    <property type="component" value="Unassembled WGS sequence"/>
</dbReference>
<reference evidence="1" key="1">
    <citation type="submission" date="2022-10" db="EMBL/GenBank/DDBJ databases">
        <title>Two novel species of Flavobacterium.</title>
        <authorList>
            <person name="Liu Q."/>
            <person name="Xin Y.-H."/>
        </authorList>
    </citation>
    <scope>NUCLEOTIDE SEQUENCE</scope>
    <source>
        <strain evidence="1">LS1R49</strain>
    </source>
</reference>
<accession>A0A9X2ZFV4</accession>